<evidence type="ECO:0000256" key="1">
    <source>
        <dbReference type="SAM" id="MobiDB-lite"/>
    </source>
</evidence>
<keyword evidence="3" id="KW-1185">Reference proteome</keyword>
<sequence length="150" mass="15588">MDARDAHQPVSSTHHKARQKGCHTQTNHTQLGGRIGHRCASVGPPPLAAAWEAYCGGGATGRGAAGPLKVTCIAGADAMAAAECLSVVVERSLELGPATGTESLPCKSRSSMHPEWHAAPGLYLQAKIGQDIVDDVRKGTVENGKMQLEA</sequence>
<evidence type="ECO:0000313" key="3">
    <source>
        <dbReference type="Proteomes" id="UP001172159"/>
    </source>
</evidence>
<dbReference type="EMBL" id="JAUKTV010000006">
    <property type="protein sequence ID" value="KAK0736732.1"/>
    <property type="molecule type" value="Genomic_DNA"/>
</dbReference>
<gene>
    <name evidence="2" type="ORF">B0T21DRAFT_348757</name>
</gene>
<proteinExistence type="predicted"/>
<accession>A0AA40EFR6</accession>
<dbReference type="AlphaFoldDB" id="A0AA40EFR6"/>
<evidence type="ECO:0000313" key="2">
    <source>
        <dbReference type="EMBL" id="KAK0736732.1"/>
    </source>
</evidence>
<reference evidence="2" key="1">
    <citation type="submission" date="2023-06" db="EMBL/GenBank/DDBJ databases">
        <title>Genome-scale phylogeny and comparative genomics of the fungal order Sordariales.</title>
        <authorList>
            <consortium name="Lawrence Berkeley National Laboratory"/>
            <person name="Hensen N."/>
            <person name="Bonometti L."/>
            <person name="Westerberg I."/>
            <person name="Brannstrom I.O."/>
            <person name="Guillou S."/>
            <person name="Cros-Aarteil S."/>
            <person name="Calhoun S."/>
            <person name="Haridas S."/>
            <person name="Kuo A."/>
            <person name="Mondo S."/>
            <person name="Pangilinan J."/>
            <person name="Riley R."/>
            <person name="Labutti K."/>
            <person name="Andreopoulos B."/>
            <person name="Lipzen A."/>
            <person name="Chen C."/>
            <person name="Yanf M."/>
            <person name="Daum C."/>
            <person name="Ng V."/>
            <person name="Clum A."/>
            <person name="Steindorff A."/>
            <person name="Ohm R."/>
            <person name="Martin F."/>
            <person name="Silar P."/>
            <person name="Natvig D."/>
            <person name="Lalanne C."/>
            <person name="Gautier V."/>
            <person name="Ament-Velasquez S.L."/>
            <person name="Kruys A."/>
            <person name="Hutchinson M.I."/>
            <person name="Powell A.J."/>
            <person name="Barry K."/>
            <person name="Miller A.N."/>
            <person name="Grigoriev I.V."/>
            <person name="Debuchy R."/>
            <person name="Gladieux P."/>
            <person name="Thoren M.H."/>
            <person name="Johannesson H."/>
        </authorList>
    </citation>
    <scope>NUCLEOTIDE SEQUENCE</scope>
    <source>
        <strain evidence="2">CBS 540.89</strain>
    </source>
</reference>
<name>A0AA40EFR6_9PEZI</name>
<organism evidence="2 3">
    <name type="scientific">Apiosordaria backusii</name>
    <dbReference type="NCBI Taxonomy" id="314023"/>
    <lineage>
        <taxon>Eukaryota</taxon>
        <taxon>Fungi</taxon>
        <taxon>Dikarya</taxon>
        <taxon>Ascomycota</taxon>
        <taxon>Pezizomycotina</taxon>
        <taxon>Sordariomycetes</taxon>
        <taxon>Sordariomycetidae</taxon>
        <taxon>Sordariales</taxon>
        <taxon>Lasiosphaeriaceae</taxon>
        <taxon>Apiosordaria</taxon>
    </lineage>
</organism>
<dbReference type="Proteomes" id="UP001172159">
    <property type="component" value="Unassembled WGS sequence"/>
</dbReference>
<comment type="caution">
    <text evidence="2">The sequence shown here is derived from an EMBL/GenBank/DDBJ whole genome shotgun (WGS) entry which is preliminary data.</text>
</comment>
<feature type="region of interest" description="Disordered" evidence="1">
    <location>
        <begin position="1"/>
        <end position="29"/>
    </location>
</feature>
<protein>
    <submittedName>
        <fullName evidence="2">Uncharacterized protein</fullName>
    </submittedName>
</protein>